<sequence length="297" mass="34852">MDEFKELFKNIDFRPQKAFREGPRVWVVGGDFDGKKAVFKTPFEKEKKHKQTLLDEHLHREATFLKDAPEYLSLHLPTLYSDGVWEGRSWYLIEWVNPGKPQCSESSDFLMLDTFFTPDNLEWVLKVLGGLRRFSSELPNALRFDLDKTAYDLSSYRQLLEPQGRKFFENEVWEKIIDFLDRAEPAYNRLNKATIAHHEFYGSQILSSNASFKLADWENVGWGHPLRDFANLWIRSFQHPAWQRDFLAEFRAQVGLEDSDFEILFGVEKILQNFGNLGLPVLRGEKFFRNCILETIG</sequence>
<reference evidence="2 3" key="1">
    <citation type="submission" date="2015-05" db="EMBL/GenBank/DDBJ databases">
        <title>Critical biogeochemical functions in the subsurface are associated with bacteria from new phyla and little studied lineages.</title>
        <authorList>
            <person name="Hug L.A."/>
            <person name="Thomas B.C."/>
            <person name="Sharon I."/>
            <person name="Brown C.T."/>
            <person name="Sharma R."/>
            <person name="Hettich R.L."/>
            <person name="Wilkins M.J."/>
            <person name="Williams K.H."/>
            <person name="Singh A."/>
            <person name="Banfield J.F."/>
        </authorList>
    </citation>
    <scope>NUCLEOTIDE SEQUENCE [LARGE SCALE GENOMIC DNA]</scope>
    <source>
        <strain evidence="2">CSP1-7</strain>
    </source>
</reference>
<accession>A0A0T5ZWS9</accession>
<evidence type="ECO:0000313" key="2">
    <source>
        <dbReference type="EMBL" id="KRT67267.1"/>
    </source>
</evidence>
<evidence type="ECO:0000259" key="1">
    <source>
        <dbReference type="Pfam" id="PF01636"/>
    </source>
</evidence>
<dbReference type="Pfam" id="PF01636">
    <property type="entry name" value="APH"/>
    <property type="match status" value="1"/>
</dbReference>
<dbReference type="InterPro" id="IPR002575">
    <property type="entry name" value="Aminoglycoside_PTrfase"/>
</dbReference>
<dbReference type="EMBL" id="LDXK01000005">
    <property type="protein sequence ID" value="KRT67267.1"/>
    <property type="molecule type" value="Genomic_DNA"/>
</dbReference>
<feature type="domain" description="Aminoglycoside phosphotransferase" evidence="1">
    <location>
        <begin position="54"/>
        <end position="251"/>
    </location>
</feature>
<dbReference type="SUPFAM" id="SSF56112">
    <property type="entry name" value="Protein kinase-like (PK-like)"/>
    <property type="match status" value="1"/>
</dbReference>
<organism evidence="2 3">
    <name type="scientific">candidate division WWE3 bacterium CSP1-7</name>
    <dbReference type="NCBI Taxonomy" id="1576480"/>
    <lineage>
        <taxon>Bacteria</taxon>
        <taxon>Katanobacteria</taxon>
    </lineage>
</organism>
<dbReference type="Proteomes" id="UP000051297">
    <property type="component" value="Unassembled WGS sequence"/>
</dbReference>
<dbReference type="STRING" id="1576480.XU08_C0005G0028"/>
<name>A0A0T5ZWS9_UNCKA</name>
<gene>
    <name evidence="2" type="ORF">XU08_C0005G0028</name>
</gene>
<evidence type="ECO:0000313" key="3">
    <source>
        <dbReference type="Proteomes" id="UP000051297"/>
    </source>
</evidence>
<comment type="caution">
    <text evidence="2">The sequence shown here is derived from an EMBL/GenBank/DDBJ whole genome shotgun (WGS) entry which is preliminary data.</text>
</comment>
<dbReference type="Gene3D" id="3.90.1200.10">
    <property type="match status" value="1"/>
</dbReference>
<dbReference type="InterPro" id="IPR011009">
    <property type="entry name" value="Kinase-like_dom_sf"/>
</dbReference>
<proteinExistence type="predicted"/>
<protein>
    <recommendedName>
        <fullName evidence="1">Aminoglycoside phosphotransferase domain-containing protein</fullName>
    </recommendedName>
</protein>
<dbReference type="AlphaFoldDB" id="A0A0T5ZWS9"/>